<evidence type="ECO:0000256" key="6">
    <source>
        <dbReference type="ARBA" id="ARBA00023180"/>
    </source>
</evidence>
<dbReference type="GO" id="GO:0006071">
    <property type="term" value="P:glycerol metabolic process"/>
    <property type="evidence" value="ECO:0007669"/>
    <property type="project" value="UniProtKB-KW"/>
</dbReference>
<evidence type="ECO:0000256" key="2">
    <source>
        <dbReference type="ARBA" id="ARBA00012247"/>
    </source>
</evidence>
<dbReference type="AlphaFoldDB" id="U5CY76"/>
<dbReference type="OMA" id="YMINEEV"/>
<protein>
    <recommendedName>
        <fullName evidence="2">glycerophosphodiester phosphodiesterase</fullName>
        <ecNumber evidence="2">3.1.4.46</ecNumber>
    </recommendedName>
</protein>
<dbReference type="KEGG" id="atr:18446661"/>
<dbReference type="Gramene" id="ERN18301">
    <property type="protein sequence ID" value="ERN18301"/>
    <property type="gene ID" value="AMTR_s00055p00174750"/>
</dbReference>
<feature type="domain" description="GP-PDE" evidence="10">
    <location>
        <begin position="44"/>
        <end position="344"/>
    </location>
</feature>
<dbReference type="EMBL" id="KI392237">
    <property type="protein sequence ID" value="ERN18301.1"/>
    <property type="molecule type" value="Genomic_DNA"/>
</dbReference>
<dbReference type="PROSITE" id="PS51704">
    <property type="entry name" value="GP_PDE"/>
    <property type="match status" value="2"/>
</dbReference>
<dbReference type="Proteomes" id="UP000017836">
    <property type="component" value="Unassembled WGS sequence"/>
</dbReference>
<dbReference type="PANTHER" id="PTHR43620:SF7">
    <property type="entry name" value="GLYCEROPHOSPHODIESTER PHOSPHODIESTERASE GDPD5-RELATED"/>
    <property type="match status" value="1"/>
</dbReference>
<evidence type="ECO:0000313" key="11">
    <source>
        <dbReference type="EMBL" id="ERN18301.1"/>
    </source>
</evidence>
<keyword evidence="5" id="KW-0378">Hydrolase</keyword>
<dbReference type="FunFam" id="3.20.20.190:FF:000013">
    <property type="entry name" value="Glycerophosphodiester phosphodiesterase GDPDL3"/>
    <property type="match status" value="1"/>
</dbReference>
<dbReference type="InterPro" id="IPR017946">
    <property type="entry name" value="PLC-like_Pdiesterase_TIM-brl"/>
</dbReference>
<comment type="catalytic activity">
    <reaction evidence="7">
        <text>a sn-glycero-3-phosphodiester + H2O = an alcohol + sn-glycerol 3-phosphate + H(+)</text>
        <dbReference type="Rhea" id="RHEA:12969"/>
        <dbReference type="ChEBI" id="CHEBI:15377"/>
        <dbReference type="ChEBI" id="CHEBI:15378"/>
        <dbReference type="ChEBI" id="CHEBI:30879"/>
        <dbReference type="ChEBI" id="CHEBI:57597"/>
        <dbReference type="ChEBI" id="CHEBI:83408"/>
        <dbReference type="EC" id="3.1.4.46"/>
    </reaction>
</comment>
<keyword evidence="6" id="KW-0325">Glycoprotein</keyword>
<feature type="region of interest" description="Disordered" evidence="8">
    <location>
        <begin position="714"/>
        <end position="735"/>
    </location>
</feature>
<gene>
    <name evidence="11" type="ORF">AMTR_s00055p00174750</name>
</gene>
<dbReference type="STRING" id="13333.U5CY76"/>
<evidence type="ECO:0000256" key="8">
    <source>
        <dbReference type="SAM" id="MobiDB-lite"/>
    </source>
</evidence>
<keyword evidence="4" id="KW-0319">Glycerol metabolism</keyword>
<evidence type="ECO:0000313" key="12">
    <source>
        <dbReference type="Proteomes" id="UP000017836"/>
    </source>
</evidence>
<dbReference type="eggNOG" id="KOG2258">
    <property type="taxonomic scope" value="Eukaryota"/>
</dbReference>
<dbReference type="GO" id="GO:0008889">
    <property type="term" value="F:glycerophosphodiester phosphodiesterase activity"/>
    <property type="evidence" value="ECO:0000318"/>
    <property type="project" value="GO_Central"/>
</dbReference>
<keyword evidence="3 9" id="KW-0732">Signal</keyword>
<dbReference type="FunFam" id="3.20.20.190:FF:000011">
    <property type="entry name" value="Glycerophosphodiester phosphodiesterase GDPDL3"/>
    <property type="match status" value="1"/>
</dbReference>
<dbReference type="HOGENOM" id="CLU_010414_0_0_1"/>
<comment type="similarity">
    <text evidence="1">Belongs to the glycerophosphoryl diester phosphodiesterase family.</text>
</comment>
<evidence type="ECO:0000256" key="1">
    <source>
        <dbReference type="ARBA" id="ARBA00007277"/>
    </source>
</evidence>
<accession>U5CY76</accession>
<evidence type="ECO:0000256" key="4">
    <source>
        <dbReference type="ARBA" id="ARBA00022798"/>
    </source>
</evidence>
<name>U5CY76_AMBTC</name>
<dbReference type="PANTHER" id="PTHR43620">
    <property type="entry name" value="GLYCEROPHOSPHORYL DIESTER PHOSPHODIESTERASE"/>
    <property type="match status" value="1"/>
</dbReference>
<evidence type="ECO:0000256" key="3">
    <source>
        <dbReference type="ARBA" id="ARBA00022729"/>
    </source>
</evidence>
<sequence length="763" mass="83280">MKIQWGRLLVLLVALQLAMAALAQSPPSSRNSTRIWRTLTGNAPVVIARGGFSGLFPDSSTFAFDFPNSLNLPRPISWCDVQLTKDGKGVCLPSLLLDNCTNIQEIYQTGKKTYTVNGEILTGWFSIDFTIEQLVNNVTLIQGIFTRTNAFDATGSILPVEYVGTQTQAPGFWLNIQHDIFFRQHNLSMRSYVISVSRQMVVDYISSPDVAFLSSIGARFKGSKTKLVFRFLEVDAVEPLTNQSYGSLLKNLTFVKTFASGILVPKDYIWPTNSDNYLEPHSAVVRDAHKEGLEAYAYGFSNDVPLSHNYSYDPLAECLNYIDNGEFSVDGVLTDFPVTASEAVGCFSHVNPNTSDKGKPLVISHNGASGIYADSTDLAYRQAVSDGADVIDCNVQMTKDGTPICLGSIDLQADTTASSSFINRSTTITDIQMTAGIFSFDLSWAEIQSLQPVIQSPASRGNGLIRNPAYVNQGKFMTLSDFLTFGKENSISGILIRIEYAAYLAEKRGLGVIDTVITALHDAGYDNQMRQQVMIQSTDSSVLTAFKQKTKYKIVYEVENAISGVQNMAIDDLKGFADAVAVRRSSLFSFHGSFIEASTNVVKTLHLNNLDVYVFVLRNEFTFLAFDFFADPTVEIHNYVQGVNVDGLITEFPRTARSYMRNTCYNASKSKYNVPLIVPRGLLQVADPSALPPADAPAPLLKVPDVVEPPLPPVAAKVPSSSPGTGSAPGSSPANNGQMRACGTLLSLAFLLLLWSTSLVFLG</sequence>
<evidence type="ECO:0000256" key="9">
    <source>
        <dbReference type="SAM" id="SignalP"/>
    </source>
</evidence>
<reference evidence="12" key="1">
    <citation type="journal article" date="2013" name="Science">
        <title>The Amborella genome and the evolution of flowering plants.</title>
        <authorList>
            <consortium name="Amborella Genome Project"/>
        </authorList>
    </citation>
    <scope>NUCLEOTIDE SEQUENCE [LARGE SCALE GENOMIC DNA]</scope>
</reference>
<feature type="signal peptide" evidence="9">
    <location>
        <begin position="1"/>
        <end position="23"/>
    </location>
</feature>
<organism evidence="11 12">
    <name type="scientific">Amborella trichopoda</name>
    <dbReference type="NCBI Taxonomy" id="13333"/>
    <lineage>
        <taxon>Eukaryota</taxon>
        <taxon>Viridiplantae</taxon>
        <taxon>Streptophyta</taxon>
        <taxon>Embryophyta</taxon>
        <taxon>Tracheophyta</taxon>
        <taxon>Spermatophyta</taxon>
        <taxon>Magnoliopsida</taxon>
        <taxon>Amborellales</taxon>
        <taxon>Amborellaceae</taxon>
        <taxon>Amborella</taxon>
    </lineage>
</organism>
<dbReference type="EC" id="3.1.4.46" evidence="2"/>
<dbReference type="Gene3D" id="3.20.20.190">
    <property type="entry name" value="Phosphatidylinositol (PI) phosphodiesterase"/>
    <property type="match status" value="2"/>
</dbReference>
<feature type="chain" id="PRO_5004658430" description="glycerophosphodiester phosphodiesterase" evidence="9">
    <location>
        <begin position="24"/>
        <end position="763"/>
    </location>
</feature>
<dbReference type="OrthoDB" id="1058301at2759"/>
<feature type="domain" description="GP-PDE" evidence="10">
    <location>
        <begin position="360"/>
        <end position="660"/>
    </location>
</feature>
<proteinExistence type="inferred from homology"/>
<dbReference type="CDD" id="cd08604">
    <property type="entry name" value="GDPD_SHV3_repeat_2"/>
    <property type="match status" value="1"/>
</dbReference>
<keyword evidence="12" id="KW-1185">Reference proteome</keyword>
<dbReference type="GO" id="GO:0006629">
    <property type="term" value="P:lipid metabolic process"/>
    <property type="evidence" value="ECO:0007669"/>
    <property type="project" value="InterPro"/>
</dbReference>
<evidence type="ECO:0000259" key="10">
    <source>
        <dbReference type="PROSITE" id="PS51704"/>
    </source>
</evidence>
<dbReference type="Pfam" id="PF03009">
    <property type="entry name" value="GDPD"/>
    <property type="match status" value="2"/>
</dbReference>
<evidence type="ECO:0000256" key="7">
    <source>
        <dbReference type="ARBA" id="ARBA00047512"/>
    </source>
</evidence>
<dbReference type="SUPFAM" id="SSF51695">
    <property type="entry name" value="PLC-like phosphodiesterases"/>
    <property type="match status" value="2"/>
</dbReference>
<dbReference type="InterPro" id="IPR030395">
    <property type="entry name" value="GP_PDE_dom"/>
</dbReference>
<evidence type="ECO:0000256" key="5">
    <source>
        <dbReference type="ARBA" id="ARBA00022801"/>
    </source>
</evidence>
<feature type="compositionally biased region" description="Low complexity" evidence="8">
    <location>
        <begin position="714"/>
        <end position="734"/>
    </location>
</feature>
<dbReference type="CDD" id="cd08603">
    <property type="entry name" value="GDPD_SHV3_repeat_1"/>
    <property type="match status" value="1"/>
</dbReference>